<reference evidence="3" key="1">
    <citation type="submission" date="2023-06" db="EMBL/GenBank/DDBJ databases">
        <title>Genomic of Agaribacillus aureum.</title>
        <authorList>
            <person name="Wang G."/>
        </authorList>
    </citation>
    <scope>NUCLEOTIDE SEQUENCE</scope>
    <source>
        <strain evidence="3">BMA12</strain>
    </source>
</reference>
<dbReference type="InterPro" id="IPR000238">
    <property type="entry name" value="RbfA"/>
</dbReference>
<name>A0ABT8LFF5_9BACT</name>
<keyword evidence="4" id="KW-1185">Reference proteome</keyword>
<dbReference type="NCBIfam" id="TIGR00082">
    <property type="entry name" value="rbfA"/>
    <property type="match status" value="1"/>
</dbReference>
<organism evidence="3 4">
    <name type="scientific">Agaribacillus aureus</name>
    <dbReference type="NCBI Taxonomy" id="3051825"/>
    <lineage>
        <taxon>Bacteria</taxon>
        <taxon>Pseudomonadati</taxon>
        <taxon>Bacteroidota</taxon>
        <taxon>Cytophagia</taxon>
        <taxon>Cytophagales</taxon>
        <taxon>Splendidivirgaceae</taxon>
        <taxon>Agaribacillus</taxon>
    </lineage>
</organism>
<gene>
    <name evidence="2 3" type="primary">rbfA</name>
    <name evidence="3" type="ORF">QQ020_30930</name>
</gene>
<keyword evidence="2" id="KW-0963">Cytoplasm</keyword>
<dbReference type="InterPro" id="IPR015946">
    <property type="entry name" value="KH_dom-like_a/b"/>
</dbReference>
<comment type="function">
    <text evidence="2">One of several proteins that assist in the late maturation steps of the functional core of the 30S ribosomal subunit. Associates with free 30S ribosomal subunits (but not with 30S subunits that are part of 70S ribosomes or polysomes). Required for efficient processing of 16S rRNA. May interact with the 5'-terminal helix region of 16S rRNA.</text>
</comment>
<dbReference type="RefSeq" id="WP_346761859.1">
    <property type="nucleotide sequence ID" value="NZ_JAUJEB010000009.1"/>
</dbReference>
<comment type="similarity">
    <text evidence="2">Belongs to the RbfA family.</text>
</comment>
<evidence type="ECO:0000256" key="1">
    <source>
        <dbReference type="ARBA" id="ARBA00022517"/>
    </source>
</evidence>
<protein>
    <recommendedName>
        <fullName evidence="2">Ribosome-binding factor A</fullName>
    </recommendedName>
</protein>
<accession>A0ABT8LFF5</accession>
<dbReference type="Pfam" id="PF02033">
    <property type="entry name" value="RBFA"/>
    <property type="match status" value="1"/>
</dbReference>
<dbReference type="Proteomes" id="UP001172083">
    <property type="component" value="Unassembled WGS sequence"/>
</dbReference>
<dbReference type="EMBL" id="JAUJEB010000009">
    <property type="protein sequence ID" value="MDN5216524.1"/>
    <property type="molecule type" value="Genomic_DNA"/>
</dbReference>
<dbReference type="PANTHER" id="PTHR33515:SF1">
    <property type="entry name" value="RIBOSOME-BINDING FACTOR A, CHLOROPLASTIC-RELATED"/>
    <property type="match status" value="1"/>
</dbReference>
<dbReference type="Gene3D" id="3.30.300.20">
    <property type="match status" value="1"/>
</dbReference>
<evidence type="ECO:0000313" key="3">
    <source>
        <dbReference type="EMBL" id="MDN5216524.1"/>
    </source>
</evidence>
<evidence type="ECO:0000256" key="2">
    <source>
        <dbReference type="HAMAP-Rule" id="MF_00003"/>
    </source>
</evidence>
<sequence length="128" mass="14771">MADGKRQKKYSRLIQKDLGEIFQREGRNLFDRAFVTITEVVMSPDLSLAKVYVSALMASDKEALIQNLNHRKYEIRGLLGHKIGKQVKGIPELNFYLDNTLDRVDKMDKVLRDLDIPDKEDGSDDFKQ</sequence>
<comment type="subunit">
    <text evidence="2">Monomer. Binds 30S ribosomal subunits, but not 50S ribosomal subunits or 70S ribosomes.</text>
</comment>
<keyword evidence="1 2" id="KW-0690">Ribosome biogenesis</keyword>
<comment type="caution">
    <text evidence="3">The sequence shown here is derived from an EMBL/GenBank/DDBJ whole genome shotgun (WGS) entry which is preliminary data.</text>
</comment>
<dbReference type="SUPFAM" id="SSF89919">
    <property type="entry name" value="Ribosome-binding factor A, RbfA"/>
    <property type="match status" value="1"/>
</dbReference>
<evidence type="ECO:0000313" key="4">
    <source>
        <dbReference type="Proteomes" id="UP001172083"/>
    </source>
</evidence>
<proteinExistence type="inferred from homology"/>
<comment type="subcellular location">
    <subcellularLocation>
        <location evidence="2">Cytoplasm</location>
    </subcellularLocation>
</comment>
<dbReference type="InterPro" id="IPR023799">
    <property type="entry name" value="RbfA_dom_sf"/>
</dbReference>
<dbReference type="PANTHER" id="PTHR33515">
    <property type="entry name" value="RIBOSOME-BINDING FACTOR A, CHLOROPLASTIC-RELATED"/>
    <property type="match status" value="1"/>
</dbReference>
<dbReference type="HAMAP" id="MF_00003">
    <property type="entry name" value="RbfA"/>
    <property type="match status" value="1"/>
</dbReference>